<name>A0A0A9F713_ARUDO</name>
<dbReference type="AlphaFoldDB" id="A0A0A9F713"/>
<reference evidence="1" key="1">
    <citation type="submission" date="2014-09" db="EMBL/GenBank/DDBJ databases">
        <authorList>
            <person name="Magalhaes I.L.F."/>
            <person name="Oliveira U."/>
            <person name="Santos F.R."/>
            <person name="Vidigal T.H.D.A."/>
            <person name="Brescovit A.D."/>
            <person name="Santos A.J."/>
        </authorList>
    </citation>
    <scope>NUCLEOTIDE SEQUENCE</scope>
    <source>
        <tissue evidence="1">Shoot tissue taken approximately 20 cm above the soil surface</tissue>
    </source>
</reference>
<organism evidence="1">
    <name type="scientific">Arundo donax</name>
    <name type="common">Giant reed</name>
    <name type="synonym">Donax arundinaceus</name>
    <dbReference type="NCBI Taxonomy" id="35708"/>
    <lineage>
        <taxon>Eukaryota</taxon>
        <taxon>Viridiplantae</taxon>
        <taxon>Streptophyta</taxon>
        <taxon>Embryophyta</taxon>
        <taxon>Tracheophyta</taxon>
        <taxon>Spermatophyta</taxon>
        <taxon>Magnoliopsida</taxon>
        <taxon>Liliopsida</taxon>
        <taxon>Poales</taxon>
        <taxon>Poaceae</taxon>
        <taxon>PACMAD clade</taxon>
        <taxon>Arundinoideae</taxon>
        <taxon>Arundineae</taxon>
        <taxon>Arundo</taxon>
    </lineage>
</organism>
<proteinExistence type="predicted"/>
<evidence type="ECO:0000313" key="1">
    <source>
        <dbReference type="EMBL" id="JAE08835.1"/>
    </source>
</evidence>
<reference evidence="1" key="2">
    <citation type="journal article" date="2015" name="Data Brief">
        <title>Shoot transcriptome of the giant reed, Arundo donax.</title>
        <authorList>
            <person name="Barrero R.A."/>
            <person name="Guerrero F.D."/>
            <person name="Moolhuijzen P."/>
            <person name="Goolsby J.A."/>
            <person name="Tidwell J."/>
            <person name="Bellgard S.E."/>
            <person name="Bellgard M.I."/>
        </authorList>
    </citation>
    <scope>NUCLEOTIDE SEQUENCE</scope>
    <source>
        <tissue evidence="1">Shoot tissue taken approximately 20 cm above the soil surface</tissue>
    </source>
</reference>
<accession>A0A0A9F713</accession>
<protein>
    <submittedName>
        <fullName evidence="1">Uncharacterized protein</fullName>
    </submittedName>
</protein>
<dbReference type="EMBL" id="GBRH01189061">
    <property type="protein sequence ID" value="JAE08835.1"/>
    <property type="molecule type" value="Transcribed_RNA"/>
</dbReference>
<sequence>MCDSASSASCSWELLPAAVSTRTPAA</sequence>